<dbReference type="PANTHER" id="PTHR13620:SF121">
    <property type="entry name" value="EMB|CAB82946.1-RELATED"/>
    <property type="match status" value="1"/>
</dbReference>
<dbReference type="PANTHER" id="PTHR13620">
    <property type="entry name" value="3-5 EXONUCLEASE"/>
    <property type="match status" value="1"/>
</dbReference>
<keyword evidence="1" id="KW-0540">Nuclease</keyword>
<dbReference type="GO" id="GO:0005634">
    <property type="term" value="C:nucleus"/>
    <property type="evidence" value="ECO:0007669"/>
    <property type="project" value="TreeGrafter"/>
</dbReference>
<evidence type="ECO:0000256" key="1">
    <source>
        <dbReference type="ARBA" id="ARBA00022722"/>
    </source>
</evidence>
<keyword evidence="5" id="KW-1185">Reference proteome</keyword>
<evidence type="ECO:0000313" key="5">
    <source>
        <dbReference type="Proteomes" id="UP001177140"/>
    </source>
</evidence>
<sequence>MTTNGVSIRELPNHYPNTQEVYSVTVNGEQIRTVVTKNASTVDRWIEEICSDLEMPMVGLDVEWKPAFYRGGVRGPIATLQLCVGCECLIFQMIHADEIPRSLHEFISEAYTFVGVGILDDVTKLRDDYDLNLVYALDVRSLAADLYGRKDFKNLGLMGLAEVVLGDEFEKPRNVTTSDWSRYRLTQEQIKYACVDAYVSFKIGKHLNVYF</sequence>
<dbReference type="GO" id="GO:0005737">
    <property type="term" value="C:cytoplasm"/>
    <property type="evidence" value="ECO:0007669"/>
    <property type="project" value="TreeGrafter"/>
</dbReference>
<dbReference type="InterPro" id="IPR002562">
    <property type="entry name" value="3'-5'_exonuclease_dom"/>
</dbReference>
<comment type="caution">
    <text evidence="4">The sequence shown here is derived from an EMBL/GenBank/DDBJ whole genome shotgun (WGS) entry which is preliminary data.</text>
</comment>
<dbReference type="Proteomes" id="UP001177140">
    <property type="component" value="Unassembled WGS sequence"/>
</dbReference>
<evidence type="ECO:0000313" key="4">
    <source>
        <dbReference type="EMBL" id="MCL7022362.1"/>
    </source>
</evidence>
<gene>
    <name evidence="4" type="ORF">MKW94_024544</name>
</gene>
<proteinExistence type="predicted"/>
<dbReference type="EMBL" id="JAJJMA010010540">
    <property type="protein sequence ID" value="MCL7022362.1"/>
    <property type="molecule type" value="Genomic_DNA"/>
</dbReference>
<feature type="domain" description="3'-5' exonuclease" evidence="3">
    <location>
        <begin position="33"/>
        <end position="211"/>
    </location>
</feature>
<evidence type="ECO:0000259" key="3">
    <source>
        <dbReference type="SMART" id="SM00474"/>
    </source>
</evidence>
<dbReference type="InterPro" id="IPR051132">
    <property type="entry name" value="3-5_Exonuclease_domain"/>
</dbReference>
<dbReference type="GO" id="GO:0006139">
    <property type="term" value="P:nucleobase-containing compound metabolic process"/>
    <property type="evidence" value="ECO:0007669"/>
    <property type="project" value="InterPro"/>
</dbReference>
<reference evidence="4" key="1">
    <citation type="submission" date="2022-03" db="EMBL/GenBank/DDBJ databases">
        <title>A functionally conserved STORR gene fusion in Papaver species that diverged 16.8 million years ago.</title>
        <authorList>
            <person name="Catania T."/>
        </authorList>
    </citation>
    <scope>NUCLEOTIDE SEQUENCE</scope>
    <source>
        <strain evidence="4">S-191538</strain>
    </source>
</reference>
<dbReference type="InterPro" id="IPR036397">
    <property type="entry name" value="RNaseH_sf"/>
</dbReference>
<dbReference type="CDD" id="cd06141">
    <property type="entry name" value="WRN_exo"/>
    <property type="match status" value="1"/>
</dbReference>
<dbReference type="GO" id="GO:0008408">
    <property type="term" value="F:3'-5' exonuclease activity"/>
    <property type="evidence" value="ECO:0007669"/>
    <property type="project" value="InterPro"/>
</dbReference>
<evidence type="ECO:0000256" key="2">
    <source>
        <dbReference type="ARBA" id="ARBA00022801"/>
    </source>
</evidence>
<dbReference type="Pfam" id="PF01612">
    <property type="entry name" value="DNA_pol_A_exo1"/>
    <property type="match status" value="1"/>
</dbReference>
<dbReference type="Gene3D" id="3.30.420.10">
    <property type="entry name" value="Ribonuclease H-like superfamily/Ribonuclease H"/>
    <property type="match status" value="1"/>
</dbReference>
<dbReference type="SUPFAM" id="SSF53098">
    <property type="entry name" value="Ribonuclease H-like"/>
    <property type="match status" value="1"/>
</dbReference>
<protein>
    <recommendedName>
        <fullName evidence="3">3'-5' exonuclease domain-containing protein</fullName>
    </recommendedName>
</protein>
<dbReference type="AlphaFoldDB" id="A0AA41RPV6"/>
<dbReference type="GO" id="GO:0003676">
    <property type="term" value="F:nucleic acid binding"/>
    <property type="evidence" value="ECO:0007669"/>
    <property type="project" value="InterPro"/>
</dbReference>
<dbReference type="SMART" id="SM00474">
    <property type="entry name" value="35EXOc"/>
    <property type="match status" value="1"/>
</dbReference>
<dbReference type="InterPro" id="IPR012337">
    <property type="entry name" value="RNaseH-like_sf"/>
</dbReference>
<name>A0AA41RPV6_PAPNU</name>
<dbReference type="FunFam" id="3.30.420.10:FF:000054">
    <property type="entry name" value="Werner Syndrome-like exonuclease"/>
    <property type="match status" value="1"/>
</dbReference>
<organism evidence="4 5">
    <name type="scientific">Papaver nudicaule</name>
    <name type="common">Iceland poppy</name>
    <dbReference type="NCBI Taxonomy" id="74823"/>
    <lineage>
        <taxon>Eukaryota</taxon>
        <taxon>Viridiplantae</taxon>
        <taxon>Streptophyta</taxon>
        <taxon>Embryophyta</taxon>
        <taxon>Tracheophyta</taxon>
        <taxon>Spermatophyta</taxon>
        <taxon>Magnoliopsida</taxon>
        <taxon>Ranunculales</taxon>
        <taxon>Papaveraceae</taxon>
        <taxon>Papaveroideae</taxon>
        <taxon>Papaver</taxon>
    </lineage>
</organism>
<keyword evidence="2" id="KW-0378">Hydrolase</keyword>
<accession>A0AA41RPV6</accession>